<keyword evidence="1" id="KW-0040">ANK repeat</keyword>
<dbReference type="AlphaFoldDB" id="A0A835ZIH7"/>
<dbReference type="PROSITE" id="PS50088">
    <property type="entry name" value="ANK_REPEAT"/>
    <property type="match status" value="1"/>
</dbReference>
<dbReference type="PROSITE" id="PS50297">
    <property type="entry name" value="ANK_REP_REGION"/>
    <property type="match status" value="1"/>
</dbReference>
<name>A0A835ZIH7_9STRA</name>
<comment type="caution">
    <text evidence="2">The sequence shown here is derived from an EMBL/GenBank/DDBJ whole genome shotgun (WGS) entry which is preliminary data.</text>
</comment>
<dbReference type="Gene3D" id="1.25.40.20">
    <property type="entry name" value="Ankyrin repeat-containing domain"/>
    <property type="match status" value="1"/>
</dbReference>
<feature type="repeat" description="ANK" evidence="1">
    <location>
        <begin position="104"/>
        <end position="131"/>
    </location>
</feature>
<organism evidence="2 3">
    <name type="scientific">Tribonema minus</name>
    <dbReference type="NCBI Taxonomy" id="303371"/>
    <lineage>
        <taxon>Eukaryota</taxon>
        <taxon>Sar</taxon>
        <taxon>Stramenopiles</taxon>
        <taxon>Ochrophyta</taxon>
        <taxon>PX clade</taxon>
        <taxon>Xanthophyceae</taxon>
        <taxon>Tribonematales</taxon>
        <taxon>Tribonemataceae</taxon>
        <taxon>Tribonema</taxon>
    </lineage>
</organism>
<accession>A0A835ZIH7</accession>
<proteinExistence type="predicted"/>
<keyword evidence="3" id="KW-1185">Reference proteome</keyword>
<dbReference type="EMBL" id="JAFCMP010000002">
    <property type="protein sequence ID" value="KAG5192802.1"/>
    <property type="molecule type" value="Genomic_DNA"/>
</dbReference>
<dbReference type="Proteomes" id="UP000664859">
    <property type="component" value="Unassembled WGS sequence"/>
</dbReference>
<dbReference type="InterPro" id="IPR002110">
    <property type="entry name" value="Ankyrin_rpt"/>
</dbReference>
<dbReference type="OrthoDB" id="366390at2759"/>
<evidence type="ECO:0000313" key="3">
    <source>
        <dbReference type="Proteomes" id="UP000664859"/>
    </source>
</evidence>
<sequence>MAKSGAPSGGRVTPMAKRRRLDVDNLSSLLMTPHKVLGRAKGGAPLGESEIMRALCNCVVSAANGEDGVEDRQPPQHSVELLKELLDMQGVDPNCGNQQILRAHGGTPLHLAVSLDAPKCADALLEHGASVVTAFQHAASVVTAFQGVTPLELALQQGRGSWRDKLLDHVFRLEGGRDDEESTQG</sequence>
<dbReference type="Pfam" id="PF12796">
    <property type="entry name" value="Ank_2"/>
    <property type="match status" value="1"/>
</dbReference>
<evidence type="ECO:0000313" key="2">
    <source>
        <dbReference type="EMBL" id="KAG5192802.1"/>
    </source>
</evidence>
<reference evidence="2" key="1">
    <citation type="submission" date="2021-02" db="EMBL/GenBank/DDBJ databases">
        <title>First Annotated Genome of the Yellow-green Alga Tribonema minus.</title>
        <authorList>
            <person name="Mahan K.M."/>
        </authorList>
    </citation>
    <scope>NUCLEOTIDE SEQUENCE</scope>
    <source>
        <strain evidence="2">UTEX B ZZ1240</strain>
    </source>
</reference>
<dbReference type="SUPFAM" id="SSF48403">
    <property type="entry name" value="Ankyrin repeat"/>
    <property type="match status" value="1"/>
</dbReference>
<evidence type="ECO:0000256" key="1">
    <source>
        <dbReference type="PROSITE-ProRule" id="PRU00023"/>
    </source>
</evidence>
<dbReference type="InterPro" id="IPR036770">
    <property type="entry name" value="Ankyrin_rpt-contain_sf"/>
</dbReference>
<gene>
    <name evidence="2" type="ORF">JKP88DRAFT_292418</name>
</gene>
<protein>
    <submittedName>
        <fullName evidence="2">Uncharacterized protein</fullName>
    </submittedName>
</protein>